<dbReference type="STRING" id="1076937.SAMN04488120_1143"/>
<dbReference type="PANTHER" id="PTHR33990">
    <property type="entry name" value="PROTEIN YJDN-RELATED"/>
    <property type="match status" value="1"/>
</dbReference>
<name>A0A1I2K8X1_9GAMM</name>
<reference evidence="2 3" key="1">
    <citation type="submission" date="2016-10" db="EMBL/GenBank/DDBJ databases">
        <authorList>
            <person name="de Groot N.N."/>
        </authorList>
    </citation>
    <scope>NUCLEOTIDE SEQUENCE [LARGE SCALE GENOMIC DNA]</scope>
    <source>
        <strain evidence="2 3">DSM 23609</strain>
    </source>
</reference>
<dbReference type="AlphaFoldDB" id="A0A1I2K8X1"/>
<organism evidence="2 3">
    <name type="scientific">Fontimonas thermophila</name>
    <dbReference type="NCBI Taxonomy" id="1076937"/>
    <lineage>
        <taxon>Bacteria</taxon>
        <taxon>Pseudomonadati</taxon>
        <taxon>Pseudomonadota</taxon>
        <taxon>Gammaproteobacteria</taxon>
        <taxon>Nevskiales</taxon>
        <taxon>Nevskiaceae</taxon>
        <taxon>Fontimonas</taxon>
    </lineage>
</organism>
<keyword evidence="2" id="KW-0808">Transferase</keyword>
<dbReference type="PANTHER" id="PTHR33990:SF4">
    <property type="entry name" value="PHNB-LIKE DOMAIN-CONTAINING PROTEIN"/>
    <property type="match status" value="1"/>
</dbReference>
<evidence type="ECO:0000313" key="2">
    <source>
        <dbReference type="EMBL" id="SFF62640.1"/>
    </source>
</evidence>
<dbReference type="SUPFAM" id="SSF54593">
    <property type="entry name" value="Glyoxalase/Bleomycin resistance protein/Dihydroxybiphenyl dioxygenase"/>
    <property type="match status" value="1"/>
</dbReference>
<dbReference type="Pfam" id="PF06983">
    <property type="entry name" value="3-dmu-9_3-mt"/>
    <property type="match status" value="1"/>
</dbReference>
<keyword evidence="2" id="KW-0830">Ubiquinone</keyword>
<dbReference type="InterPro" id="IPR029068">
    <property type="entry name" value="Glyas_Bleomycin-R_OHBP_Dase"/>
</dbReference>
<dbReference type="GO" id="GO:0032259">
    <property type="term" value="P:methylation"/>
    <property type="evidence" value="ECO:0007669"/>
    <property type="project" value="UniProtKB-KW"/>
</dbReference>
<evidence type="ECO:0000313" key="3">
    <source>
        <dbReference type="Proteomes" id="UP000199771"/>
    </source>
</evidence>
<dbReference type="Gene3D" id="3.10.180.10">
    <property type="entry name" value="2,3-Dihydroxybiphenyl 1,2-Dioxygenase, domain 1"/>
    <property type="match status" value="1"/>
</dbReference>
<dbReference type="EMBL" id="FOOC01000014">
    <property type="protein sequence ID" value="SFF62640.1"/>
    <property type="molecule type" value="Genomic_DNA"/>
</dbReference>
<accession>A0A1I2K8X1</accession>
<gene>
    <name evidence="2" type="ORF">SAMN04488120_1143</name>
</gene>
<protein>
    <submittedName>
        <fullName evidence="2">3-demethylubiquinone-9 3-methyltransferase</fullName>
    </submittedName>
</protein>
<keyword evidence="3" id="KW-1185">Reference proteome</keyword>
<dbReference type="GO" id="GO:0008168">
    <property type="term" value="F:methyltransferase activity"/>
    <property type="evidence" value="ECO:0007669"/>
    <property type="project" value="UniProtKB-KW"/>
</dbReference>
<dbReference type="InterPro" id="IPR028973">
    <property type="entry name" value="PhnB-like"/>
</dbReference>
<dbReference type="Proteomes" id="UP000199771">
    <property type="component" value="Unassembled WGS sequence"/>
</dbReference>
<evidence type="ECO:0000259" key="1">
    <source>
        <dbReference type="Pfam" id="PF06983"/>
    </source>
</evidence>
<feature type="domain" description="PhnB-like" evidence="1">
    <location>
        <begin position="2"/>
        <end position="59"/>
    </location>
</feature>
<proteinExistence type="predicted"/>
<keyword evidence="2" id="KW-0489">Methyltransferase</keyword>
<sequence>MLALNVGAYFGCFHETFSLYVNCQTQAQIDRLHARLSEEGQAEPCRWIRDRFGVSWQIVPNFVLSIDEGAAPLAAQRMNATLLQMTSSITKDCAG</sequence>